<evidence type="ECO:0000256" key="6">
    <source>
        <dbReference type="ARBA" id="ARBA00022989"/>
    </source>
</evidence>
<dbReference type="CDD" id="cd18578">
    <property type="entry name" value="ABC_6TM_Pgp_ABCB1_D2_like"/>
    <property type="match status" value="1"/>
</dbReference>
<dbReference type="InterPro" id="IPR003593">
    <property type="entry name" value="AAA+_ATPase"/>
</dbReference>
<feature type="transmembrane region" description="Helical" evidence="8">
    <location>
        <begin position="149"/>
        <end position="168"/>
    </location>
</feature>
<feature type="domain" description="ABC transmembrane type-1" evidence="10">
    <location>
        <begin position="673"/>
        <end position="960"/>
    </location>
</feature>
<feature type="transmembrane region" description="Helical" evidence="8">
    <location>
        <begin position="70"/>
        <end position="97"/>
    </location>
</feature>
<evidence type="ECO:0000313" key="11">
    <source>
        <dbReference type="EMBL" id="KAF2158045.1"/>
    </source>
</evidence>
<feature type="domain" description="ABC transporter" evidence="9">
    <location>
        <begin position="997"/>
        <end position="1234"/>
    </location>
</feature>
<reference evidence="11" key="1">
    <citation type="journal article" date="2020" name="Stud. Mycol.">
        <title>101 Dothideomycetes genomes: a test case for predicting lifestyles and emergence of pathogens.</title>
        <authorList>
            <person name="Haridas S."/>
            <person name="Albert R."/>
            <person name="Binder M."/>
            <person name="Bloem J."/>
            <person name="Labutti K."/>
            <person name="Salamov A."/>
            <person name="Andreopoulos B."/>
            <person name="Baker S."/>
            <person name="Barry K."/>
            <person name="Bills G."/>
            <person name="Bluhm B."/>
            <person name="Cannon C."/>
            <person name="Castanera R."/>
            <person name="Culley D."/>
            <person name="Daum C."/>
            <person name="Ezra D."/>
            <person name="Gonzalez J."/>
            <person name="Henrissat B."/>
            <person name="Kuo A."/>
            <person name="Liang C."/>
            <person name="Lipzen A."/>
            <person name="Lutzoni F."/>
            <person name="Magnuson J."/>
            <person name="Mondo S."/>
            <person name="Nolan M."/>
            <person name="Ohm R."/>
            <person name="Pangilinan J."/>
            <person name="Park H.-J."/>
            <person name="Ramirez L."/>
            <person name="Alfaro M."/>
            <person name="Sun H."/>
            <person name="Tritt A."/>
            <person name="Yoshinaga Y."/>
            <person name="Zwiers L.-H."/>
            <person name="Turgeon B."/>
            <person name="Goodwin S."/>
            <person name="Spatafora J."/>
            <person name="Crous P."/>
            <person name="Grigoriev I."/>
        </authorList>
    </citation>
    <scope>NUCLEOTIDE SEQUENCE</scope>
    <source>
        <strain evidence="11">CBS 260.36</strain>
    </source>
</reference>
<dbReference type="InterPro" id="IPR039421">
    <property type="entry name" value="Type_1_exporter"/>
</dbReference>
<dbReference type="GO" id="GO:0005524">
    <property type="term" value="F:ATP binding"/>
    <property type="evidence" value="ECO:0007669"/>
    <property type="project" value="UniProtKB-KW"/>
</dbReference>
<dbReference type="InterPro" id="IPR011527">
    <property type="entry name" value="ABC1_TM_dom"/>
</dbReference>
<evidence type="ECO:0000259" key="9">
    <source>
        <dbReference type="PROSITE" id="PS50893"/>
    </source>
</evidence>
<dbReference type="FunFam" id="3.40.50.300:FF:000251">
    <property type="entry name" value="ABC transporter B family member 19"/>
    <property type="match status" value="1"/>
</dbReference>
<sequence>MKRRGVSDQVRGIWACTTAADRASLLFSCLAAIAAGALNPLLTVIYGQLAGAFEAFTQGTQTPSWLTNKVAHYALFFVYLAIAEFVLIFLATFGFFYSGERVTQRLRATYLKAVLRQDQEFFDTASVGDITARLTSDIDHLQEAITNKLPLMLISSATFATAFIVVFIESWRLGLIQLSTIATVLITGITGSRISSRYAKQKADFDRAASSVAQEALGSMQHVLSYGLQATWAQRYDANLVKAEHSGLRNRLCVVLTLAVMNNVSYLSFALSFWQGSRYMVEGSVNSAGVVTMTMAIVIGAFSISNVTPNLQAFISALSAMSGSSEMISRVSSQDAFSTEGLRPEVVKGDFAFEAVSFTYPSRPSVRVLNDLTLAIPAGKSTALVGMSGSGKSSTVALLQRFYAPTGGRITCDGVDIQDLNLSWLRRQLAVVAQEPVLFSETIFENIALGLGQSSAVTGNSEKLQEMVTRAAQTANAHEFISALPDGYQTKIGERGHGLSSGQKQRIAIARALIRDPTVLIFDEATSALDTTSEKAVQAALQSASRGRTTISIAHRLSTIRDADNIVVMDAGNVVEQGTHDELMAKQDGVYAGLVQSQTISDKKKELLEEVKEEVASTSNADKENVPQDLKSGEQKIVVEESTSTETPIKKGSFLGNSAYVARLNRREGPFMIVGLIGCILAGCIVPASSVIFAKSVNTLSLSPASFLLHTINWWSAMYLILAAGGFIAWLTQGSSFAFASERLTRRSREQLFRSLLRQDLSFFDHTRHSTGSLSSLLSSEITSMTGLSGVVLGSIFTMLSTLIGGIILSTILAWKLALVCIATIPVILFCGWARVKTLGVFSAKMKEAHVSSTSCAAEAVSEARTIAAFGLEAHVLAKYNAILAGHIERSTRPILTASVYYSASQSFAFLCAALGFWYGGHLLGAYEYNLLQFFICFAALISGSQSAGYVFSYAPDISKARNACDTLRPLIGDGTHAPFDLRKNAKAGFNDRGGAIGFHGVSFHYPSRKERQVLDNLSFTIQPGQFAAIVGPSGCGKSTILNLVERFFAPNSGYITFDGVDIATLDVDEYRYSISLVGQDSVLYSTTIRDNLTMGLRTDVSDEQLMAACRDANISELIASLPDGLETAIGTRGQLLSGGQRQRLAIARALLRNPQILLLDEATSALDAQAEKVVQEALDKAVQGRTTIAVAHRLSTVRNADVIFVAGENGMEEIGTHDELVARKGAYFRMVQMQDLGDAGTV</sequence>
<dbReference type="Pfam" id="PF00005">
    <property type="entry name" value="ABC_tran"/>
    <property type="match status" value="2"/>
</dbReference>
<dbReference type="PROSITE" id="PS00211">
    <property type="entry name" value="ABC_TRANSPORTER_1"/>
    <property type="match status" value="2"/>
</dbReference>
<dbReference type="Pfam" id="PF00664">
    <property type="entry name" value="ABC_membrane"/>
    <property type="match status" value="2"/>
</dbReference>
<evidence type="ECO:0000259" key="10">
    <source>
        <dbReference type="PROSITE" id="PS50929"/>
    </source>
</evidence>
<evidence type="ECO:0000256" key="4">
    <source>
        <dbReference type="ARBA" id="ARBA00022741"/>
    </source>
</evidence>
<dbReference type="SUPFAM" id="SSF52540">
    <property type="entry name" value="P-loop containing nucleoside triphosphate hydrolases"/>
    <property type="match status" value="2"/>
</dbReference>
<dbReference type="InterPro" id="IPR027417">
    <property type="entry name" value="P-loop_NTPase"/>
</dbReference>
<name>A0A9P4JCF5_9PEZI</name>
<protein>
    <submittedName>
        <fullName evidence="11">P-loop containing nucleoside triphosphate hydrolase protein</fullName>
    </submittedName>
</protein>
<comment type="similarity">
    <text evidence="2">Belongs to the ABC transporter superfamily. ABCB family. Multidrug resistance exporter (TC 3.A.1.201) subfamily.</text>
</comment>
<dbReference type="AlphaFoldDB" id="A0A9P4JCF5"/>
<dbReference type="PANTHER" id="PTHR43394:SF1">
    <property type="entry name" value="ATP-BINDING CASSETTE SUB-FAMILY B MEMBER 10, MITOCHONDRIAL"/>
    <property type="match status" value="1"/>
</dbReference>
<keyword evidence="5" id="KW-0067">ATP-binding</keyword>
<feature type="domain" description="ABC transporter" evidence="9">
    <location>
        <begin position="351"/>
        <end position="596"/>
    </location>
</feature>
<gene>
    <name evidence="11" type="ORF">K461DRAFT_326146</name>
</gene>
<keyword evidence="7 8" id="KW-0472">Membrane</keyword>
<feature type="transmembrane region" description="Helical" evidence="8">
    <location>
        <begin position="815"/>
        <end position="836"/>
    </location>
</feature>
<comment type="caution">
    <text evidence="11">The sequence shown here is derived from an EMBL/GenBank/DDBJ whole genome shotgun (WGS) entry which is preliminary data.</text>
</comment>
<dbReference type="PROSITE" id="PS50929">
    <property type="entry name" value="ABC_TM1F"/>
    <property type="match status" value="2"/>
</dbReference>
<keyword evidence="12" id="KW-1185">Reference proteome</keyword>
<feature type="transmembrane region" description="Helical" evidence="8">
    <location>
        <begin position="671"/>
        <end position="694"/>
    </location>
</feature>
<keyword evidence="6 8" id="KW-1133">Transmembrane helix</keyword>
<evidence type="ECO:0000256" key="7">
    <source>
        <dbReference type="ARBA" id="ARBA00023136"/>
    </source>
</evidence>
<accession>A0A9P4JCF5</accession>
<feature type="transmembrane region" description="Helical" evidence="8">
    <location>
        <begin position="174"/>
        <end position="192"/>
    </location>
</feature>
<feature type="transmembrane region" description="Helical" evidence="8">
    <location>
        <begin position="25"/>
        <end position="50"/>
    </location>
</feature>
<evidence type="ECO:0000256" key="8">
    <source>
        <dbReference type="SAM" id="Phobius"/>
    </source>
</evidence>
<evidence type="ECO:0000256" key="2">
    <source>
        <dbReference type="ARBA" id="ARBA00007577"/>
    </source>
</evidence>
<dbReference type="GO" id="GO:0090374">
    <property type="term" value="P:oligopeptide export from mitochondrion"/>
    <property type="evidence" value="ECO:0007669"/>
    <property type="project" value="TreeGrafter"/>
</dbReference>
<dbReference type="InterPro" id="IPR003439">
    <property type="entry name" value="ABC_transporter-like_ATP-bd"/>
</dbReference>
<feature type="transmembrane region" description="Helical" evidence="8">
    <location>
        <begin position="714"/>
        <end position="740"/>
    </location>
</feature>
<comment type="subcellular location">
    <subcellularLocation>
        <location evidence="1">Membrane</location>
        <topology evidence="1">Multi-pass membrane protein</topology>
    </subcellularLocation>
</comment>
<dbReference type="CDD" id="cd18577">
    <property type="entry name" value="ABC_6TM_Pgp_ABCB1_D1_like"/>
    <property type="match status" value="1"/>
</dbReference>
<evidence type="ECO:0000256" key="3">
    <source>
        <dbReference type="ARBA" id="ARBA00022692"/>
    </source>
</evidence>
<dbReference type="OrthoDB" id="6500128at2759"/>
<dbReference type="EMBL" id="ML996081">
    <property type="protein sequence ID" value="KAF2158045.1"/>
    <property type="molecule type" value="Genomic_DNA"/>
</dbReference>
<feature type="transmembrane region" description="Helical" evidence="8">
    <location>
        <begin position="900"/>
        <end position="919"/>
    </location>
</feature>
<dbReference type="Proteomes" id="UP000799439">
    <property type="component" value="Unassembled WGS sequence"/>
</dbReference>
<feature type="transmembrane region" description="Helical" evidence="8">
    <location>
        <begin position="252"/>
        <end position="274"/>
    </location>
</feature>
<evidence type="ECO:0000256" key="5">
    <source>
        <dbReference type="ARBA" id="ARBA00022840"/>
    </source>
</evidence>
<dbReference type="InterPro" id="IPR036640">
    <property type="entry name" value="ABC1_TM_sf"/>
</dbReference>
<proteinExistence type="inferred from homology"/>
<feature type="transmembrane region" description="Helical" evidence="8">
    <location>
        <begin position="931"/>
        <end position="952"/>
    </location>
</feature>
<dbReference type="CDD" id="cd03249">
    <property type="entry name" value="ABC_MTABC3_MDL1_MDL2"/>
    <property type="match status" value="2"/>
</dbReference>
<dbReference type="Gene3D" id="1.20.1560.10">
    <property type="entry name" value="ABC transporter type 1, transmembrane domain"/>
    <property type="match status" value="1"/>
</dbReference>
<dbReference type="FunFam" id="3.40.50.300:FF:000913">
    <property type="entry name" value="ABC multidrug transporter SitT"/>
    <property type="match status" value="1"/>
</dbReference>
<dbReference type="GO" id="GO:0016887">
    <property type="term" value="F:ATP hydrolysis activity"/>
    <property type="evidence" value="ECO:0007669"/>
    <property type="project" value="InterPro"/>
</dbReference>
<evidence type="ECO:0000313" key="12">
    <source>
        <dbReference type="Proteomes" id="UP000799439"/>
    </source>
</evidence>
<feature type="transmembrane region" description="Helical" evidence="8">
    <location>
        <begin position="286"/>
        <end position="304"/>
    </location>
</feature>
<feature type="transmembrane region" description="Helical" evidence="8">
    <location>
        <begin position="788"/>
        <end position="809"/>
    </location>
</feature>
<dbReference type="Gene3D" id="3.40.50.300">
    <property type="entry name" value="P-loop containing nucleotide triphosphate hydrolases"/>
    <property type="match status" value="2"/>
</dbReference>
<dbReference type="SMART" id="SM00382">
    <property type="entry name" value="AAA"/>
    <property type="match status" value="2"/>
</dbReference>
<dbReference type="SUPFAM" id="SSF90123">
    <property type="entry name" value="ABC transporter transmembrane region"/>
    <property type="match status" value="2"/>
</dbReference>
<evidence type="ECO:0000256" key="1">
    <source>
        <dbReference type="ARBA" id="ARBA00004141"/>
    </source>
</evidence>
<dbReference type="PROSITE" id="PS50893">
    <property type="entry name" value="ABC_TRANSPORTER_2"/>
    <property type="match status" value="2"/>
</dbReference>
<dbReference type="PANTHER" id="PTHR43394">
    <property type="entry name" value="ATP-DEPENDENT PERMEASE MDL1, MITOCHONDRIAL"/>
    <property type="match status" value="1"/>
</dbReference>
<dbReference type="InterPro" id="IPR017871">
    <property type="entry name" value="ABC_transporter-like_CS"/>
</dbReference>
<dbReference type="GO" id="GO:0005743">
    <property type="term" value="C:mitochondrial inner membrane"/>
    <property type="evidence" value="ECO:0007669"/>
    <property type="project" value="TreeGrafter"/>
</dbReference>
<keyword evidence="3 8" id="KW-0812">Transmembrane</keyword>
<organism evidence="11 12">
    <name type="scientific">Myriangium duriaei CBS 260.36</name>
    <dbReference type="NCBI Taxonomy" id="1168546"/>
    <lineage>
        <taxon>Eukaryota</taxon>
        <taxon>Fungi</taxon>
        <taxon>Dikarya</taxon>
        <taxon>Ascomycota</taxon>
        <taxon>Pezizomycotina</taxon>
        <taxon>Dothideomycetes</taxon>
        <taxon>Dothideomycetidae</taxon>
        <taxon>Myriangiales</taxon>
        <taxon>Myriangiaceae</taxon>
        <taxon>Myriangium</taxon>
    </lineage>
</organism>
<feature type="domain" description="ABC transmembrane type-1" evidence="10">
    <location>
        <begin position="26"/>
        <end position="316"/>
    </location>
</feature>
<keyword evidence="11" id="KW-0378">Hydrolase</keyword>
<keyword evidence="4" id="KW-0547">Nucleotide-binding</keyword>
<dbReference type="GO" id="GO:0015421">
    <property type="term" value="F:ABC-type oligopeptide transporter activity"/>
    <property type="evidence" value="ECO:0007669"/>
    <property type="project" value="TreeGrafter"/>
</dbReference>